<gene>
    <name evidence="10" type="ORF">FH965_37175</name>
</gene>
<proteinExistence type="inferred from homology"/>
<dbReference type="PANTHER" id="PTHR30472:SF1">
    <property type="entry name" value="FE(3+) DICITRATE TRANSPORT SYSTEM PERMEASE PROTEIN FECC-RELATED"/>
    <property type="match status" value="1"/>
</dbReference>
<dbReference type="GO" id="GO:0033214">
    <property type="term" value="P:siderophore-iron import into cell"/>
    <property type="evidence" value="ECO:0007669"/>
    <property type="project" value="TreeGrafter"/>
</dbReference>
<evidence type="ECO:0000256" key="4">
    <source>
        <dbReference type="ARBA" id="ARBA00022475"/>
    </source>
</evidence>
<dbReference type="InterPro" id="IPR000522">
    <property type="entry name" value="ABC_transptr_permease_BtuC"/>
</dbReference>
<feature type="transmembrane region" description="Helical" evidence="9">
    <location>
        <begin position="291"/>
        <end position="309"/>
    </location>
</feature>
<keyword evidence="5 9" id="KW-0812">Transmembrane</keyword>
<dbReference type="PANTHER" id="PTHR30472">
    <property type="entry name" value="FERRIC ENTEROBACTIN TRANSPORT SYSTEM PERMEASE PROTEIN"/>
    <property type="match status" value="1"/>
</dbReference>
<feature type="transmembrane region" description="Helical" evidence="9">
    <location>
        <begin position="82"/>
        <end position="99"/>
    </location>
</feature>
<evidence type="ECO:0000256" key="7">
    <source>
        <dbReference type="ARBA" id="ARBA00023136"/>
    </source>
</evidence>
<keyword evidence="4" id="KW-1003">Cell membrane</keyword>
<keyword evidence="6 9" id="KW-1133">Transmembrane helix</keyword>
<sequence length="348" mass="34920">MTVAGRASRAAPTGPETAPTKRGVPRIGLLVGGLVLLAAVAVVSIGVGVRPVPPMEVVRALFDFHGTDDDHVVVRDVRAPRALLAIAVGAALAVAGALIQTLARNPLAEPGILGVTAGAGFAITLGSALGLAGGQAGELGFAVTGSVLAALLVAAVGRHSPLRLVLAGVALTAVLNGVALGLRLIFPDVFDTYRFWSVGSLAAREQAPLALPLTAIAVCLIGALLLSRALDVLSLGESVAHTLGAGVARVRAAALVLITVLSGAATAVAGPILFVGLIVPHLVRRPAGGSVPWLILYTMVLGPILLLVADMGARVLLPTGEVPVAIVTAFLGGPMLIWAVRRHGVGAL</sequence>
<evidence type="ECO:0000256" key="9">
    <source>
        <dbReference type="SAM" id="Phobius"/>
    </source>
</evidence>
<dbReference type="SUPFAM" id="SSF81345">
    <property type="entry name" value="ABC transporter involved in vitamin B12 uptake, BtuC"/>
    <property type="match status" value="1"/>
</dbReference>
<evidence type="ECO:0000313" key="10">
    <source>
        <dbReference type="EMBL" id="QDQ15506.1"/>
    </source>
</evidence>
<accession>A0A516RIL6</accession>
<evidence type="ECO:0000256" key="1">
    <source>
        <dbReference type="ARBA" id="ARBA00004651"/>
    </source>
</evidence>
<evidence type="ECO:0000313" key="11">
    <source>
        <dbReference type="Proteomes" id="UP000316806"/>
    </source>
</evidence>
<keyword evidence="7 9" id="KW-0472">Membrane</keyword>
<evidence type="ECO:0000256" key="5">
    <source>
        <dbReference type="ARBA" id="ARBA00022692"/>
    </source>
</evidence>
<feature type="transmembrane region" description="Helical" evidence="9">
    <location>
        <begin position="111"/>
        <end position="133"/>
    </location>
</feature>
<dbReference type="RefSeq" id="WP_144322710.1">
    <property type="nucleotide sequence ID" value="NZ_CP040916.1"/>
</dbReference>
<dbReference type="Pfam" id="PF01032">
    <property type="entry name" value="FecCD"/>
    <property type="match status" value="1"/>
</dbReference>
<name>A0A516RIL6_STRST</name>
<evidence type="ECO:0000256" key="6">
    <source>
        <dbReference type="ARBA" id="ARBA00022989"/>
    </source>
</evidence>
<evidence type="ECO:0000256" key="8">
    <source>
        <dbReference type="SAM" id="MobiDB-lite"/>
    </source>
</evidence>
<dbReference type="GO" id="GO:0005886">
    <property type="term" value="C:plasma membrane"/>
    <property type="evidence" value="ECO:0007669"/>
    <property type="project" value="UniProtKB-SubCell"/>
</dbReference>
<dbReference type="AlphaFoldDB" id="A0A516RIL6"/>
<dbReference type="InterPro" id="IPR037294">
    <property type="entry name" value="ABC_BtuC-like"/>
</dbReference>
<keyword evidence="3" id="KW-0813">Transport</keyword>
<organism evidence="10 11">
    <name type="scientific">Streptomyces spectabilis</name>
    <dbReference type="NCBI Taxonomy" id="68270"/>
    <lineage>
        <taxon>Bacteria</taxon>
        <taxon>Bacillati</taxon>
        <taxon>Actinomycetota</taxon>
        <taxon>Actinomycetes</taxon>
        <taxon>Kitasatosporales</taxon>
        <taxon>Streptomycetaceae</taxon>
        <taxon>Streptomyces</taxon>
    </lineage>
</organism>
<dbReference type="Gene3D" id="1.10.3470.10">
    <property type="entry name" value="ABC transporter involved in vitamin B12 uptake, BtuC"/>
    <property type="match status" value="1"/>
</dbReference>
<dbReference type="CDD" id="cd06550">
    <property type="entry name" value="TM_ABC_iron-siderophores_like"/>
    <property type="match status" value="1"/>
</dbReference>
<protein>
    <submittedName>
        <fullName evidence="10">Iron chelate uptake ABC transporter family permease subunit</fullName>
    </submittedName>
</protein>
<feature type="transmembrane region" description="Helical" evidence="9">
    <location>
        <begin position="206"/>
        <end position="226"/>
    </location>
</feature>
<feature type="transmembrane region" description="Helical" evidence="9">
    <location>
        <begin position="321"/>
        <end position="340"/>
    </location>
</feature>
<dbReference type="Proteomes" id="UP000316806">
    <property type="component" value="Chromosome"/>
</dbReference>
<evidence type="ECO:0000256" key="2">
    <source>
        <dbReference type="ARBA" id="ARBA00007935"/>
    </source>
</evidence>
<feature type="transmembrane region" description="Helical" evidence="9">
    <location>
        <begin position="139"/>
        <end position="157"/>
    </location>
</feature>
<feature type="region of interest" description="Disordered" evidence="8">
    <location>
        <begin position="1"/>
        <end position="22"/>
    </location>
</feature>
<comment type="subcellular location">
    <subcellularLocation>
        <location evidence="1">Cell membrane</location>
        <topology evidence="1">Multi-pass membrane protein</topology>
    </subcellularLocation>
</comment>
<evidence type="ECO:0000256" key="3">
    <source>
        <dbReference type="ARBA" id="ARBA00022448"/>
    </source>
</evidence>
<dbReference type="EMBL" id="CP040916">
    <property type="protein sequence ID" value="QDQ15506.1"/>
    <property type="molecule type" value="Genomic_DNA"/>
</dbReference>
<comment type="similarity">
    <text evidence="2">Belongs to the binding-protein-dependent transport system permease family. FecCD subfamily.</text>
</comment>
<reference evidence="10 11" key="1">
    <citation type="journal article" date="2019" name="J. Ind. Microbiol. Biotechnol.">
        <title>The complete genomic sequence of Streptomyces spectabilis NRRL-2792 and identification of secondary metabolite biosynthetic gene clusters.</title>
        <authorList>
            <person name="Sinha A."/>
            <person name="Phillips-Salemka S."/>
            <person name="Niraula T.A."/>
            <person name="Short K.A."/>
            <person name="Niraula N.P."/>
        </authorList>
    </citation>
    <scope>NUCLEOTIDE SEQUENCE [LARGE SCALE GENOMIC DNA]</scope>
    <source>
        <strain evidence="10 11">NRRL 2792</strain>
    </source>
</reference>
<feature type="transmembrane region" description="Helical" evidence="9">
    <location>
        <begin position="27"/>
        <end position="49"/>
    </location>
</feature>
<feature type="transmembrane region" description="Helical" evidence="9">
    <location>
        <begin position="164"/>
        <end position="186"/>
    </location>
</feature>
<dbReference type="GO" id="GO:0022857">
    <property type="term" value="F:transmembrane transporter activity"/>
    <property type="evidence" value="ECO:0007669"/>
    <property type="project" value="InterPro"/>
</dbReference>
<feature type="transmembrane region" description="Helical" evidence="9">
    <location>
        <begin position="252"/>
        <end position="279"/>
    </location>
</feature>